<comment type="subcellular location">
    <subcellularLocation>
        <location evidence="1 7">Cell membrane</location>
        <topology evidence="1 7">Multi-pass membrane protein</topology>
    </subcellularLocation>
</comment>
<organism evidence="10 11">
    <name type="scientific">Polymorphospora rubra</name>
    <dbReference type="NCBI Taxonomy" id="338584"/>
    <lineage>
        <taxon>Bacteria</taxon>
        <taxon>Bacillati</taxon>
        <taxon>Actinomycetota</taxon>
        <taxon>Actinomycetes</taxon>
        <taxon>Micromonosporales</taxon>
        <taxon>Micromonosporaceae</taxon>
        <taxon>Polymorphospora</taxon>
    </lineage>
</organism>
<dbReference type="CDD" id="cd06261">
    <property type="entry name" value="TM_PBP2"/>
    <property type="match status" value="1"/>
</dbReference>
<sequence>MSSTTSPPGMQPVGDGMTGSAMEVGSPTDAPKTTAEERNFVGRSPGQLAWLRLKRDKTAIFSFSLVVFFVVLAIAAPLIEMFYGVSPTQNHSDKLNRQGFPLGYAGGMSSEHWLGLQGGSGRDVFMQLVYGLRTSLLIASAAAVITVVVGVVMGIVAGYFGGWIDQAITWLVDFMLAFPFLIFALAVIPIVNLYFYQPGEEVPGWFRIAVIIGVFSLFGWMSTARLVRGQVLSLREREYVDAARAAGARTPHILFRQLLPNIWAPVLVTFSLALPAFITAEAALSFLNIGVIEPTPDLGRLVYAAREYLEPMPTYFLWPALTVFLLVLAFNLFGDSLRDALDPKSDK</sequence>
<evidence type="ECO:0000256" key="3">
    <source>
        <dbReference type="ARBA" id="ARBA00022475"/>
    </source>
</evidence>
<evidence type="ECO:0000313" key="11">
    <source>
        <dbReference type="Proteomes" id="UP000680866"/>
    </source>
</evidence>
<dbReference type="PANTHER" id="PTHR43386">
    <property type="entry name" value="OLIGOPEPTIDE TRANSPORT SYSTEM PERMEASE PROTEIN APPC"/>
    <property type="match status" value="1"/>
</dbReference>
<dbReference type="GO" id="GO:0005886">
    <property type="term" value="C:plasma membrane"/>
    <property type="evidence" value="ECO:0007669"/>
    <property type="project" value="UniProtKB-SubCell"/>
</dbReference>
<evidence type="ECO:0000256" key="5">
    <source>
        <dbReference type="ARBA" id="ARBA00022989"/>
    </source>
</evidence>
<reference evidence="10" key="1">
    <citation type="submission" date="2020-08" db="EMBL/GenBank/DDBJ databases">
        <title>Whole genome shotgun sequence of Polymorphospora rubra NBRC 101157.</title>
        <authorList>
            <person name="Komaki H."/>
            <person name="Tamura T."/>
        </authorList>
    </citation>
    <scope>NUCLEOTIDE SEQUENCE</scope>
    <source>
        <strain evidence="10">NBRC 101157</strain>
    </source>
</reference>
<dbReference type="Gene3D" id="1.10.3720.10">
    <property type="entry name" value="MetI-like"/>
    <property type="match status" value="1"/>
</dbReference>
<feature type="transmembrane region" description="Helical" evidence="7">
    <location>
        <begin position="59"/>
        <end position="79"/>
    </location>
</feature>
<keyword evidence="11" id="KW-1185">Reference proteome</keyword>
<comment type="similarity">
    <text evidence="7">Belongs to the binding-protein-dependent transport system permease family.</text>
</comment>
<accession>A0A810MYL4</accession>
<evidence type="ECO:0000256" key="1">
    <source>
        <dbReference type="ARBA" id="ARBA00004651"/>
    </source>
</evidence>
<protein>
    <submittedName>
        <fullName evidence="10">ABC transporter permease</fullName>
    </submittedName>
</protein>
<feature type="domain" description="ABC transmembrane type-1" evidence="9">
    <location>
        <begin position="132"/>
        <end position="334"/>
    </location>
</feature>
<feature type="transmembrane region" description="Helical" evidence="7">
    <location>
        <begin position="208"/>
        <end position="227"/>
    </location>
</feature>
<evidence type="ECO:0000313" key="10">
    <source>
        <dbReference type="EMBL" id="BCJ64475.1"/>
    </source>
</evidence>
<dbReference type="GO" id="GO:0055085">
    <property type="term" value="P:transmembrane transport"/>
    <property type="evidence" value="ECO:0007669"/>
    <property type="project" value="InterPro"/>
</dbReference>
<dbReference type="RefSeq" id="WP_246568423.1">
    <property type="nucleotide sequence ID" value="NZ_AP023359.1"/>
</dbReference>
<dbReference type="InterPro" id="IPR000515">
    <property type="entry name" value="MetI-like"/>
</dbReference>
<name>A0A810MYL4_9ACTN</name>
<feature type="transmembrane region" description="Helical" evidence="7">
    <location>
        <begin position="258"/>
        <end position="278"/>
    </location>
</feature>
<keyword evidence="4 7" id="KW-0812">Transmembrane</keyword>
<keyword evidence="6 7" id="KW-0472">Membrane</keyword>
<feature type="region of interest" description="Disordered" evidence="8">
    <location>
        <begin position="1"/>
        <end position="39"/>
    </location>
</feature>
<dbReference type="InterPro" id="IPR035906">
    <property type="entry name" value="MetI-like_sf"/>
</dbReference>
<proteinExistence type="inferred from homology"/>
<dbReference type="SUPFAM" id="SSF161098">
    <property type="entry name" value="MetI-like"/>
    <property type="match status" value="1"/>
</dbReference>
<evidence type="ECO:0000256" key="2">
    <source>
        <dbReference type="ARBA" id="ARBA00022448"/>
    </source>
</evidence>
<keyword evidence="5 7" id="KW-1133">Transmembrane helix</keyword>
<feature type="transmembrane region" description="Helical" evidence="7">
    <location>
        <begin position="315"/>
        <end position="334"/>
    </location>
</feature>
<dbReference type="Pfam" id="PF00528">
    <property type="entry name" value="BPD_transp_1"/>
    <property type="match status" value="1"/>
</dbReference>
<gene>
    <name evidence="10" type="ORF">Prubr_14960</name>
</gene>
<dbReference type="PROSITE" id="PS50928">
    <property type="entry name" value="ABC_TM1"/>
    <property type="match status" value="1"/>
</dbReference>
<dbReference type="InterPro" id="IPR050366">
    <property type="entry name" value="BP-dependent_transpt_permease"/>
</dbReference>
<evidence type="ECO:0000256" key="7">
    <source>
        <dbReference type="RuleBase" id="RU363032"/>
    </source>
</evidence>
<keyword evidence="2 7" id="KW-0813">Transport</keyword>
<evidence type="ECO:0000256" key="8">
    <source>
        <dbReference type="SAM" id="MobiDB-lite"/>
    </source>
</evidence>
<evidence type="ECO:0000256" key="6">
    <source>
        <dbReference type="ARBA" id="ARBA00023136"/>
    </source>
</evidence>
<dbReference type="AlphaFoldDB" id="A0A810MYL4"/>
<evidence type="ECO:0000259" key="9">
    <source>
        <dbReference type="PROSITE" id="PS50928"/>
    </source>
</evidence>
<dbReference type="EMBL" id="AP023359">
    <property type="protein sequence ID" value="BCJ64475.1"/>
    <property type="molecule type" value="Genomic_DNA"/>
</dbReference>
<evidence type="ECO:0000256" key="4">
    <source>
        <dbReference type="ARBA" id="ARBA00022692"/>
    </source>
</evidence>
<keyword evidence="3" id="KW-1003">Cell membrane</keyword>
<feature type="transmembrane region" description="Helical" evidence="7">
    <location>
        <begin position="174"/>
        <end position="196"/>
    </location>
</feature>
<dbReference type="Proteomes" id="UP000680866">
    <property type="component" value="Chromosome"/>
</dbReference>
<feature type="transmembrane region" description="Helical" evidence="7">
    <location>
        <begin position="136"/>
        <end position="162"/>
    </location>
</feature>
<dbReference type="PANTHER" id="PTHR43386:SF1">
    <property type="entry name" value="D,D-DIPEPTIDE TRANSPORT SYSTEM PERMEASE PROTEIN DDPC-RELATED"/>
    <property type="match status" value="1"/>
</dbReference>
<dbReference type="Pfam" id="PF12911">
    <property type="entry name" value="OppC_N"/>
    <property type="match status" value="1"/>
</dbReference>
<dbReference type="InterPro" id="IPR025966">
    <property type="entry name" value="OppC_N"/>
</dbReference>
<dbReference type="KEGG" id="pry:Prubr_14960"/>